<dbReference type="EMBL" id="CAJVQB010024351">
    <property type="protein sequence ID" value="CAG8803982.1"/>
    <property type="molecule type" value="Genomic_DNA"/>
</dbReference>
<proteinExistence type="predicted"/>
<accession>A0ABN7VX68</accession>
<sequence length="223" mass="25680">KKKKSKTKVHGDYLPTGKKIDEIIESYIPENTCKATQNIETVTNKDQLEKEMMEFFCSMRKIQDESNYSPSSLVNTYNCLSNYIYKHPGGSQKFVINNKSEFPLLWEALNRKIKVLKQFGKVTKHHDPLSPDELRTIFNHKALLINTAKGLQYRSISIVTSMSITGYKSESSYCKYLKPSKQQKKDALSMLINVVDLPESQDNDAIEDFVNKNQDLIKLLFIL</sequence>
<evidence type="ECO:0000313" key="2">
    <source>
        <dbReference type="Proteomes" id="UP000789901"/>
    </source>
</evidence>
<keyword evidence="2" id="KW-1185">Reference proteome</keyword>
<organism evidence="1 2">
    <name type="scientific">Gigaspora margarita</name>
    <dbReference type="NCBI Taxonomy" id="4874"/>
    <lineage>
        <taxon>Eukaryota</taxon>
        <taxon>Fungi</taxon>
        <taxon>Fungi incertae sedis</taxon>
        <taxon>Mucoromycota</taxon>
        <taxon>Glomeromycotina</taxon>
        <taxon>Glomeromycetes</taxon>
        <taxon>Diversisporales</taxon>
        <taxon>Gigasporaceae</taxon>
        <taxon>Gigaspora</taxon>
    </lineage>
</organism>
<name>A0ABN7VX68_GIGMA</name>
<feature type="non-terminal residue" evidence="1">
    <location>
        <position position="1"/>
    </location>
</feature>
<reference evidence="1 2" key="1">
    <citation type="submission" date="2021-06" db="EMBL/GenBank/DDBJ databases">
        <authorList>
            <person name="Kallberg Y."/>
            <person name="Tangrot J."/>
            <person name="Rosling A."/>
        </authorList>
    </citation>
    <scope>NUCLEOTIDE SEQUENCE [LARGE SCALE GENOMIC DNA]</scope>
    <source>
        <strain evidence="1 2">120-4 pot B 10/14</strain>
    </source>
</reference>
<protein>
    <submittedName>
        <fullName evidence="1">16382_t:CDS:1</fullName>
    </submittedName>
</protein>
<evidence type="ECO:0000313" key="1">
    <source>
        <dbReference type="EMBL" id="CAG8803982.1"/>
    </source>
</evidence>
<gene>
    <name evidence="1" type="ORF">GMARGA_LOCUS23757</name>
</gene>
<dbReference type="Proteomes" id="UP000789901">
    <property type="component" value="Unassembled WGS sequence"/>
</dbReference>
<comment type="caution">
    <text evidence="1">The sequence shown here is derived from an EMBL/GenBank/DDBJ whole genome shotgun (WGS) entry which is preliminary data.</text>
</comment>